<feature type="domain" description="Histidine kinase" evidence="14">
    <location>
        <begin position="414"/>
        <end position="635"/>
    </location>
</feature>
<feature type="transmembrane region" description="Helical" evidence="12">
    <location>
        <begin position="185"/>
        <end position="204"/>
    </location>
</feature>
<evidence type="ECO:0000256" key="6">
    <source>
        <dbReference type="ARBA" id="ARBA00022777"/>
    </source>
</evidence>
<dbReference type="PRINTS" id="PR00344">
    <property type="entry name" value="BCTRLSENSOR"/>
</dbReference>
<feature type="transmembrane region" description="Helical" evidence="12">
    <location>
        <begin position="244"/>
        <end position="265"/>
    </location>
</feature>
<protein>
    <recommendedName>
        <fullName evidence="10">Sensory/regulatory protein RpfC</fullName>
        <ecNumber evidence="2">2.7.13.3</ecNumber>
    </recommendedName>
</protein>
<accession>A0A1H7K9X3</accession>
<dbReference type="InterPro" id="IPR036890">
    <property type="entry name" value="HATPase_C_sf"/>
</dbReference>
<dbReference type="InterPro" id="IPR011623">
    <property type="entry name" value="7TMR_DISM_rcpt_extracell_dom1"/>
</dbReference>
<feature type="transmembrane region" description="Helical" evidence="12">
    <location>
        <begin position="302"/>
        <end position="323"/>
    </location>
</feature>
<evidence type="ECO:0000256" key="1">
    <source>
        <dbReference type="ARBA" id="ARBA00000085"/>
    </source>
</evidence>
<dbReference type="FunFam" id="1.10.287.130:FF:000002">
    <property type="entry name" value="Two-component osmosensing histidine kinase"/>
    <property type="match status" value="1"/>
</dbReference>
<keyword evidence="13" id="KW-0732">Signal</keyword>
<keyword evidence="6 16" id="KW-0418">Kinase</keyword>
<feature type="modified residue" description="4-aspartylphosphate" evidence="11">
    <location>
        <position position="841"/>
    </location>
</feature>
<evidence type="ECO:0000256" key="4">
    <source>
        <dbReference type="ARBA" id="ARBA00022679"/>
    </source>
</evidence>
<keyword evidence="17" id="KW-1185">Reference proteome</keyword>
<dbReference type="Gene3D" id="3.30.565.10">
    <property type="entry name" value="Histidine kinase-like ATPase, C-terminal domain"/>
    <property type="match status" value="1"/>
</dbReference>
<keyword evidence="4" id="KW-0808">Transferase</keyword>
<evidence type="ECO:0000256" key="2">
    <source>
        <dbReference type="ARBA" id="ARBA00012438"/>
    </source>
</evidence>
<reference evidence="16 17" key="1">
    <citation type="submission" date="2016-10" db="EMBL/GenBank/DDBJ databases">
        <authorList>
            <person name="de Groot N.N."/>
        </authorList>
    </citation>
    <scope>NUCLEOTIDE SEQUENCE [LARGE SCALE GENOMIC DNA]</scope>
    <source>
        <strain evidence="16 17">JCM 19513</strain>
    </source>
</reference>
<dbReference type="Gene3D" id="2.60.40.2380">
    <property type="match status" value="1"/>
</dbReference>
<feature type="transmembrane region" description="Helical" evidence="12">
    <location>
        <begin position="277"/>
        <end position="296"/>
    </location>
</feature>
<evidence type="ECO:0000259" key="14">
    <source>
        <dbReference type="PROSITE" id="PS50109"/>
    </source>
</evidence>
<dbReference type="InterPro" id="IPR003661">
    <property type="entry name" value="HisK_dim/P_dom"/>
</dbReference>
<feature type="domain" description="Response regulatory" evidence="15">
    <location>
        <begin position="790"/>
        <end position="911"/>
    </location>
</feature>
<evidence type="ECO:0000256" key="9">
    <source>
        <dbReference type="ARBA" id="ARBA00064003"/>
    </source>
</evidence>
<dbReference type="InterPro" id="IPR005467">
    <property type="entry name" value="His_kinase_dom"/>
</dbReference>
<dbReference type="Gene3D" id="3.40.50.2300">
    <property type="match status" value="1"/>
</dbReference>
<evidence type="ECO:0000259" key="15">
    <source>
        <dbReference type="PROSITE" id="PS50110"/>
    </source>
</evidence>
<organism evidence="16 17">
    <name type="scientific">Atopomonas hussainii</name>
    <dbReference type="NCBI Taxonomy" id="1429083"/>
    <lineage>
        <taxon>Bacteria</taxon>
        <taxon>Pseudomonadati</taxon>
        <taxon>Pseudomonadota</taxon>
        <taxon>Gammaproteobacteria</taxon>
        <taxon>Pseudomonadales</taxon>
        <taxon>Pseudomonadaceae</taxon>
        <taxon>Atopomonas</taxon>
    </lineage>
</organism>
<evidence type="ECO:0000256" key="8">
    <source>
        <dbReference type="ARBA" id="ARBA00023012"/>
    </source>
</evidence>
<dbReference type="Pfam" id="PF02518">
    <property type="entry name" value="HATPase_c"/>
    <property type="match status" value="1"/>
</dbReference>
<comment type="catalytic activity">
    <reaction evidence="1">
        <text>ATP + protein L-histidine = ADP + protein N-phospho-L-histidine.</text>
        <dbReference type="EC" id="2.7.13.3"/>
    </reaction>
</comment>
<evidence type="ECO:0000313" key="16">
    <source>
        <dbReference type="EMBL" id="SEK83629.1"/>
    </source>
</evidence>
<name>A0A1H7K9X3_9GAMM</name>
<dbReference type="GO" id="GO:0005524">
    <property type="term" value="F:ATP binding"/>
    <property type="evidence" value="ECO:0007669"/>
    <property type="project" value="UniProtKB-KW"/>
</dbReference>
<keyword evidence="3 11" id="KW-0597">Phosphoprotein</keyword>
<gene>
    <name evidence="16" type="ORF">SAMN05216214_105207</name>
</gene>
<evidence type="ECO:0000256" key="11">
    <source>
        <dbReference type="PROSITE-ProRule" id="PRU00169"/>
    </source>
</evidence>
<dbReference type="FunFam" id="3.30.565.10:FF:000010">
    <property type="entry name" value="Sensor histidine kinase RcsC"/>
    <property type="match status" value="1"/>
</dbReference>
<dbReference type="SUPFAM" id="SSF52172">
    <property type="entry name" value="CheY-like"/>
    <property type="match status" value="1"/>
</dbReference>
<dbReference type="CDD" id="cd17546">
    <property type="entry name" value="REC_hyHK_CKI1_RcsC-like"/>
    <property type="match status" value="1"/>
</dbReference>
<dbReference type="EC" id="2.7.13.3" evidence="2"/>
<keyword evidence="12" id="KW-0812">Transmembrane</keyword>
<dbReference type="PROSITE" id="PS50109">
    <property type="entry name" value="HIS_KIN"/>
    <property type="match status" value="1"/>
</dbReference>
<evidence type="ECO:0000256" key="12">
    <source>
        <dbReference type="SAM" id="Phobius"/>
    </source>
</evidence>
<dbReference type="CDD" id="cd16922">
    <property type="entry name" value="HATPase_EvgS-ArcB-TorS-like"/>
    <property type="match status" value="1"/>
</dbReference>
<evidence type="ECO:0000256" key="10">
    <source>
        <dbReference type="ARBA" id="ARBA00068150"/>
    </source>
</evidence>
<dbReference type="PANTHER" id="PTHR45339:SF5">
    <property type="entry name" value="HISTIDINE KINASE"/>
    <property type="match status" value="1"/>
</dbReference>
<evidence type="ECO:0000256" key="13">
    <source>
        <dbReference type="SAM" id="SignalP"/>
    </source>
</evidence>
<keyword evidence="5" id="KW-0547">Nucleotide-binding</keyword>
<keyword evidence="8" id="KW-0902">Two-component regulatory system</keyword>
<evidence type="ECO:0000256" key="5">
    <source>
        <dbReference type="ARBA" id="ARBA00022741"/>
    </source>
</evidence>
<proteinExistence type="predicted"/>
<feature type="transmembrane region" description="Helical" evidence="12">
    <location>
        <begin position="211"/>
        <end position="232"/>
    </location>
</feature>
<dbReference type="InterPro" id="IPR036097">
    <property type="entry name" value="HisK_dim/P_sf"/>
</dbReference>
<dbReference type="Pfam" id="PF07696">
    <property type="entry name" value="7TMR-DISMED2"/>
    <property type="match status" value="1"/>
</dbReference>
<dbReference type="PANTHER" id="PTHR45339">
    <property type="entry name" value="HYBRID SIGNAL TRANSDUCTION HISTIDINE KINASE J"/>
    <property type="match status" value="1"/>
</dbReference>
<evidence type="ECO:0000256" key="3">
    <source>
        <dbReference type="ARBA" id="ARBA00022553"/>
    </source>
</evidence>
<dbReference type="InterPro" id="IPR011006">
    <property type="entry name" value="CheY-like_superfamily"/>
</dbReference>
<dbReference type="Pfam" id="PF00512">
    <property type="entry name" value="HisKA"/>
    <property type="match status" value="1"/>
</dbReference>
<feature type="signal peptide" evidence="13">
    <location>
        <begin position="1"/>
        <end position="22"/>
    </location>
</feature>
<dbReference type="InterPro" id="IPR011622">
    <property type="entry name" value="7TMR_DISM_rcpt_extracell_dom2"/>
</dbReference>
<keyword evidence="12" id="KW-1133">Transmembrane helix</keyword>
<feature type="chain" id="PRO_5010336590" description="Sensory/regulatory protein RpfC" evidence="13">
    <location>
        <begin position="23"/>
        <end position="920"/>
    </location>
</feature>
<dbReference type="InterPro" id="IPR003594">
    <property type="entry name" value="HATPase_dom"/>
</dbReference>
<dbReference type="SUPFAM" id="SSF47384">
    <property type="entry name" value="Homodimeric domain of signal transducing histidine kinase"/>
    <property type="match status" value="1"/>
</dbReference>
<dbReference type="SMART" id="SM00387">
    <property type="entry name" value="HATPase_c"/>
    <property type="match status" value="1"/>
</dbReference>
<comment type="subunit">
    <text evidence="9">At low DSF concentrations, interacts with RpfF.</text>
</comment>
<dbReference type="SMART" id="SM00448">
    <property type="entry name" value="REC"/>
    <property type="match status" value="1"/>
</dbReference>
<dbReference type="AlphaFoldDB" id="A0A1H7K9X3"/>
<dbReference type="SUPFAM" id="SSF55874">
    <property type="entry name" value="ATPase domain of HSP90 chaperone/DNA topoisomerase II/histidine kinase"/>
    <property type="match status" value="1"/>
</dbReference>
<sequence length="920" mass="102406">MPLRWLLLLCLCLPLTAWTSEALVLSSENTRASLGPHLFYLEDPRGTLEYTTIAAMPLNLFSRAQGNHANLGKNASTWWFRFQVDNRSGRNQQVFLEANYPLLDDLRLFQLINQQVVQRSELGDIQPFDNRPVGVRDLWFSVELRPGINEFVLRAQSTSTLFIPLYLTTPVAMASHSETINNWHGAFYGLLFGLFFYNLFLYVWLREPSYFWYLAYMLCSLLFSASFDGSLFRLFPQAVEIQSLGIYACMFLILLCATQFSRHFLHTTEQFPRLDTLLRFKMIVLACCLVSVPLIGVSTWSFLASLITLASSAVLMGVGIWVWRSGLRYGSYYVVAWGVLLTSFIIATAGSLGYEVINWYGSEITKVGTAFEMITLSIGLADRINTLKDEGYAAAQAAESAEIENQAKSRFLAKMSHEIRTPLNGVLGMVHLLEDTELNDRQKHYVHTINTSGHALMAVINDILDYSKIESGRLELESIDFNLLDLASDCSALFSAQCLDKGIELHCSLASGVPSWVNGDPTRLKQVLLNLVGNAVKFTEHGHVSLHIRRSPSLPGEVRLLCAISDTGIGISAEAQRELFTSFSQADSSTTRRYGGSGLGLAISRELAEHMGGFIRLESTPNQGSTFEVCAVLQEATGNNPDNSLSLNGQTALIASESVQARDSLRHNLNRLGMRAEQCSAPEHLQHALQQFVSPPTLIIQAPWSVSGDWLQGLHSTHPRLHVLLINDTLSEAHEHHWPESQFAALELPITPNQLTEALLRLHHSEPAAIPNAPAPSSHSTTIGIPKTTHVLVAEDNPVNQMVIRGLLQRLGYSIEMTNNGEEALRLYVRNPKHYSLVLMDCEMPIMDGFEATRQIRRFEHEQQHPPVPIVALTAHILDEHRKSGEAAGMDAYLAKPVNFTQLEETLASFIHPATSAEQG</sequence>
<dbReference type="InterPro" id="IPR001789">
    <property type="entry name" value="Sig_transdc_resp-reg_receiver"/>
</dbReference>
<keyword evidence="12" id="KW-0472">Membrane</keyword>
<keyword evidence="7" id="KW-0067">ATP-binding</keyword>
<evidence type="ECO:0000256" key="7">
    <source>
        <dbReference type="ARBA" id="ARBA00022840"/>
    </source>
</evidence>
<dbReference type="EMBL" id="FOAS01000005">
    <property type="protein sequence ID" value="SEK83629.1"/>
    <property type="molecule type" value="Genomic_DNA"/>
</dbReference>
<dbReference type="Gene3D" id="1.10.287.130">
    <property type="match status" value="1"/>
</dbReference>
<dbReference type="PROSITE" id="PS50110">
    <property type="entry name" value="RESPONSE_REGULATORY"/>
    <property type="match status" value="1"/>
</dbReference>
<dbReference type="STRING" id="1429083.GCA_001885685_01969"/>
<dbReference type="Pfam" id="PF00072">
    <property type="entry name" value="Response_reg"/>
    <property type="match status" value="1"/>
</dbReference>
<dbReference type="SMART" id="SM00388">
    <property type="entry name" value="HisKA"/>
    <property type="match status" value="1"/>
</dbReference>
<dbReference type="InterPro" id="IPR004358">
    <property type="entry name" value="Sig_transdc_His_kin-like_C"/>
</dbReference>
<dbReference type="CDD" id="cd00082">
    <property type="entry name" value="HisKA"/>
    <property type="match status" value="1"/>
</dbReference>
<dbReference type="Pfam" id="PF07695">
    <property type="entry name" value="7TMR-DISM_7TM"/>
    <property type="match status" value="1"/>
</dbReference>
<dbReference type="GO" id="GO:0000155">
    <property type="term" value="F:phosphorelay sensor kinase activity"/>
    <property type="evidence" value="ECO:0007669"/>
    <property type="project" value="InterPro"/>
</dbReference>
<evidence type="ECO:0000313" key="17">
    <source>
        <dbReference type="Proteomes" id="UP000185766"/>
    </source>
</evidence>
<dbReference type="Proteomes" id="UP000185766">
    <property type="component" value="Unassembled WGS sequence"/>
</dbReference>
<feature type="transmembrane region" description="Helical" evidence="12">
    <location>
        <begin position="330"/>
        <end position="354"/>
    </location>
</feature>